<feature type="region of interest" description="Disordered" evidence="1">
    <location>
        <begin position="36"/>
        <end position="83"/>
    </location>
</feature>
<sequence>MAPLGRYQKRFTALTGTPVFIQAMHPVRNPLVIRHNNDRTFSTTSPAGEAHDLQDSNPVSRSSADFNLQGDGLFRDKQCGNRR</sequence>
<evidence type="ECO:0000313" key="3">
    <source>
        <dbReference type="Proteomes" id="UP000269019"/>
    </source>
</evidence>
<keyword evidence="3" id="KW-1185">Reference proteome</keyword>
<accession>A0A3G6JBA0</accession>
<dbReference type="KEGG" id="ccho:CCHOA_07590"/>
<organism evidence="2 3">
    <name type="scientific">Corynebacterium choanae</name>
    <dbReference type="NCBI Taxonomy" id="1862358"/>
    <lineage>
        <taxon>Bacteria</taxon>
        <taxon>Bacillati</taxon>
        <taxon>Actinomycetota</taxon>
        <taxon>Actinomycetes</taxon>
        <taxon>Mycobacteriales</taxon>
        <taxon>Corynebacteriaceae</taxon>
        <taxon>Corynebacterium</taxon>
    </lineage>
</organism>
<protein>
    <submittedName>
        <fullName evidence="2">Uncharacterized protein</fullName>
    </submittedName>
</protein>
<gene>
    <name evidence="2" type="ORF">CCHOA_07590</name>
</gene>
<reference evidence="2 3" key="1">
    <citation type="submission" date="2018-11" db="EMBL/GenBank/DDBJ databases">
        <authorList>
            <person name="Kleinhagauer T."/>
            <person name="Glaeser S.P."/>
            <person name="Spergser J."/>
            <person name="Ruckert C."/>
            <person name="Kaempfer P."/>
            <person name="Busse H.-J."/>
        </authorList>
    </citation>
    <scope>NUCLEOTIDE SEQUENCE [LARGE SCALE GENOMIC DNA]</scope>
    <source>
        <strain evidence="2 3">200CH</strain>
    </source>
</reference>
<dbReference type="AlphaFoldDB" id="A0A3G6JBA0"/>
<evidence type="ECO:0000313" key="2">
    <source>
        <dbReference type="EMBL" id="AZA13910.1"/>
    </source>
</evidence>
<feature type="compositionally biased region" description="Basic and acidic residues" evidence="1">
    <location>
        <begin position="73"/>
        <end position="83"/>
    </location>
</feature>
<feature type="compositionally biased region" description="Polar residues" evidence="1">
    <location>
        <begin position="55"/>
        <end position="66"/>
    </location>
</feature>
<proteinExistence type="predicted"/>
<name>A0A3G6JBA0_9CORY</name>
<dbReference type="EMBL" id="CP033896">
    <property type="protein sequence ID" value="AZA13910.1"/>
    <property type="molecule type" value="Genomic_DNA"/>
</dbReference>
<dbReference type="Proteomes" id="UP000269019">
    <property type="component" value="Chromosome"/>
</dbReference>
<evidence type="ECO:0000256" key="1">
    <source>
        <dbReference type="SAM" id="MobiDB-lite"/>
    </source>
</evidence>